<dbReference type="OrthoDB" id="9812802at2"/>
<dbReference type="AlphaFoldDB" id="A0A1K2H881"/>
<keyword evidence="1" id="KW-1133">Transmembrane helix</keyword>
<protein>
    <submittedName>
        <fullName evidence="2">Uncharacterized protein</fullName>
    </submittedName>
</protein>
<dbReference type="STRING" id="1121279.SAMN02745887_00533"/>
<reference evidence="2 3" key="1">
    <citation type="submission" date="2016-11" db="EMBL/GenBank/DDBJ databases">
        <authorList>
            <person name="Jaros S."/>
            <person name="Januszkiewicz K."/>
            <person name="Wedrychowicz H."/>
        </authorList>
    </citation>
    <scope>NUCLEOTIDE SEQUENCE [LARGE SCALE GENOMIC DNA]</scope>
    <source>
        <strain evidence="2 3">DSM 18899</strain>
    </source>
</reference>
<dbReference type="RefSeq" id="WP_072427083.1">
    <property type="nucleotide sequence ID" value="NZ_FPKR01000002.1"/>
</dbReference>
<proteinExistence type="predicted"/>
<dbReference type="EMBL" id="FPKR01000002">
    <property type="protein sequence ID" value="SFZ72104.1"/>
    <property type="molecule type" value="Genomic_DNA"/>
</dbReference>
<sequence length="76" mass="8389">MSAGGWIRPCHRWTAIVFTLTVLANFAARALQGGEPPAWITYAPLPALFLLLLTGLTMFVQPYIARRRSGKPLLHA</sequence>
<accession>A0A1K2H881</accession>
<feature type="transmembrane region" description="Helical" evidence="1">
    <location>
        <begin position="39"/>
        <end position="60"/>
    </location>
</feature>
<gene>
    <name evidence="2" type="ORF">SAMN02745887_00533</name>
</gene>
<keyword evidence="1" id="KW-0812">Transmembrane</keyword>
<dbReference type="Proteomes" id="UP000186513">
    <property type="component" value="Unassembled WGS sequence"/>
</dbReference>
<keyword evidence="3" id="KW-1185">Reference proteome</keyword>
<name>A0A1K2H881_9NEIS</name>
<evidence type="ECO:0000313" key="3">
    <source>
        <dbReference type="Proteomes" id="UP000186513"/>
    </source>
</evidence>
<evidence type="ECO:0000256" key="1">
    <source>
        <dbReference type="SAM" id="Phobius"/>
    </source>
</evidence>
<evidence type="ECO:0000313" key="2">
    <source>
        <dbReference type="EMBL" id="SFZ72104.1"/>
    </source>
</evidence>
<organism evidence="2 3">
    <name type="scientific">Chitinimonas taiwanensis DSM 18899</name>
    <dbReference type="NCBI Taxonomy" id="1121279"/>
    <lineage>
        <taxon>Bacteria</taxon>
        <taxon>Pseudomonadati</taxon>
        <taxon>Pseudomonadota</taxon>
        <taxon>Betaproteobacteria</taxon>
        <taxon>Neisseriales</taxon>
        <taxon>Chitinibacteraceae</taxon>
        <taxon>Chitinimonas</taxon>
    </lineage>
</organism>
<keyword evidence="1" id="KW-0472">Membrane</keyword>